<accession>A0A8J4XZD1</accession>
<feature type="compositionally biased region" description="Polar residues" evidence="2">
    <location>
        <begin position="457"/>
        <end position="467"/>
    </location>
</feature>
<dbReference type="InterPro" id="IPR032675">
    <property type="entry name" value="LRR_dom_sf"/>
</dbReference>
<dbReference type="AlphaFoldDB" id="A0A8J4XZD1"/>
<organism evidence="4 5">
    <name type="scientific">Chionoecetes opilio</name>
    <name type="common">Atlantic snow crab</name>
    <name type="synonym">Cancer opilio</name>
    <dbReference type="NCBI Taxonomy" id="41210"/>
    <lineage>
        <taxon>Eukaryota</taxon>
        <taxon>Metazoa</taxon>
        <taxon>Ecdysozoa</taxon>
        <taxon>Arthropoda</taxon>
        <taxon>Crustacea</taxon>
        <taxon>Multicrustacea</taxon>
        <taxon>Malacostraca</taxon>
        <taxon>Eumalacostraca</taxon>
        <taxon>Eucarida</taxon>
        <taxon>Decapoda</taxon>
        <taxon>Pleocyemata</taxon>
        <taxon>Brachyura</taxon>
        <taxon>Eubrachyura</taxon>
        <taxon>Majoidea</taxon>
        <taxon>Majidae</taxon>
        <taxon>Chionoecetes</taxon>
    </lineage>
</organism>
<dbReference type="GO" id="GO:0031146">
    <property type="term" value="P:SCF-dependent proteasomal ubiquitin-dependent protein catabolic process"/>
    <property type="evidence" value="ECO:0007669"/>
    <property type="project" value="TreeGrafter"/>
</dbReference>
<feature type="region of interest" description="Disordered" evidence="2">
    <location>
        <begin position="446"/>
        <end position="480"/>
    </location>
</feature>
<name>A0A8J4XZD1_CHIOP</name>
<feature type="region of interest" description="Disordered" evidence="2">
    <location>
        <begin position="1"/>
        <end position="52"/>
    </location>
</feature>
<evidence type="ECO:0000256" key="1">
    <source>
        <dbReference type="ARBA" id="ARBA00022786"/>
    </source>
</evidence>
<dbReference type="Pfam" id="PF25372">
    <property type="entry name" value="DUF7885"/>
    <property type="match status" value="1"/>
</dbReference>
<sequence length="480" mass="52762">MWSDEGRSVTAGGTDGAGVPCGAGRPQESSSAPTIGSSWREDDGAAEETSTQCHINSVPREILLYIFSFLSVQELGRSVGPVCVAWRFLARDPTLWTRLVFSFQNRVDGECVKELLASAPLLLTLELQSREDGQDLLLHAASFCPRLKELTVKFCDGLTEAVFKALMENCSRLQSLNVEGSRVCDRECFHLMAGLLHLRHLNLSHCDPLDDLGLIRIAKQCRSLEYLDIDGITDIHDNSIIFLTENLRHTLKYLFIDGEKLTNASYKSLRACTHLQKLGVSFCEKMTDQGLSGIMGLRHLTWLKLRKGVQLTPVGLKYLFEDGGLPHLAYVNLGECSQLDDSALEAMAKCCPRLLHLALHWCWEVTDAGVSAIIERCPLLRVLDLVGVVQLTGTVFSSVPTALPDLLILDLEQCNDVDDSLLQVVVSQKPSLRVFDYWGDRVVPLESSDDSDNSSDAGMSQVDTSGQAVPRISSAAQPGS</sequence>
<dbReference type="EMBL" id="JACEEZ010016696">
    <property type="protein sequence ID" value="KAG0718073.1"/>
    <property type="molecule type" value="Genomic_DNA"/>
</dbReference>
<dbReference type="Pfam" id="PF12937">
    <property type="entry name" value="F-box-like"/>
    <property type="match status" value="1"/>
</dbReference>
<dbReference type="Proteomes" id="UP000770661">
    <property type="component" value="Unassembled WGS sequence"/>
</dbReference>
<evidence type="ECO:0000259" key="3">
    <source>
        <dbReference type="PROSITE" id="PS50181"/>
    </source>
</evidence>
<dbReference type="SMART" id="SM00367">
    <property type="entry name" value="LRR_CC"/>
    <property type="match status" value="8"/>
</dbReference>
<dbReference type="InterPro" id="IPR057207">
    <property type="entry name" value="FBXL15_LRR"/>
</dbReference>
<feature type="domain" description="F-box" evidence="3">
    <location>
        <begin position="52"/>
        <end position="99"/>
    </location>
</feature>
<reference evidence="4" key="1">
    <citation type="submission" date="2020-07" db="EMBL/GenBank/DDBJ databases">
        <title>The High-quality genome of the commercially important snow crab, Chionoecetes opilio.</title>
        <authorList>
            <person name="Jeong J.-H."/>
            <person name="Ryu S."/>
        </authorList>
    </citation>
    <scope>NUCLEOTIDE SEQUENCE</scope>
    <source>
        <strain evidence="4">MADBK_172401_WGS</strain>
        <tissue evidence="4">Digestive gland</tissue>
    </source>
</reference>
<dbReference type="InterPro" id="IPR001810">
    <property type="entry name" value="F-box_dom"/>
</dbReference>
<gene>
    <name evidence="4" type="primary">FBXL2</name>
    <name evidence="4" type="ORF">GWK47_053179</name>
</gene>
<dbReference type="PANTHER" id="PTHR13318:SF95">
    <property type="entry name" value="F-BOX PROTEIN YLR352W"/>
    <property type="match status" value="1"/>
</dbReference>
<dbReference type="GO" id="GO:0019005">
    <property type="term" value="C:SCF ubiquitin ligase complex"/>
    <property type="evidence" value="ECO:0007669"/>
    <property type="project" value="TreeGrafter"/>
</dbReference>
<dbReference type="SUPFAM" id="SSF81383">
    <property type="entry name" value="F-box domain"/>
    <property type="match status" value="1"/>
</dbReference>
<keyword evidence="5" id="KW-1185">Reference proteome</keyword>
<protein>
    <submittedName>
        <fullName evidence="4">F-box/LRR-repeat protein 2</fullName>
    </submittedName>
</protein>
<evidence type="ECO:0000256" key="2">
    <source>
        <dbReference type="SAM" id="MobiDB-lite"/>
    </source>
</evidence>
<dbReference type="PROSITE" id="PS50181">
    <property type="entry name" value="FBOX"/>
    <property type="match status" value="1"/>
</dbReference>
<keyword evidence="1" id="KW-0833">Ubl conjugation pathway</keyword>
<evidence type="ECO:0000313" key="4">
    <source>
        <dbReference type="EMBL" id="KAG0718073.1"/>
    </source>
</evidence>
<dbReference type="InterPro" id="IPR006553">
    <property type="entry name" value="Leu-rich_rpt_Cys-con_subtyp"/>
</dbReference>
<dbReference type="PANTHER" id="PTHR13318">
    <property type="entry name" value="PARTNER OF PAIRED, ISOFORM B-RELATED"/>
    <property type="match status" value="1"/>
</dbReference>
<dbReference type="SUPFAM" id="SSF52047">
    <property type="entry name" value="RNI-like"/>
    <property type="match status" value="1"/>
</dbReference>
<dbReference type="OrthoDB" id="411076at2759"/>
<comment type="caution">
    <text evidence="4">The sequence shown here is derived from an EMBL/GenBank/DDBJ whole genome shotgun (WGS) entry which is preliminary data.</text>
</comment>
<feature type="compositionally biased region" description="Polar residues" evidence="2">
    <location>
        <begin position="27"/>
        <end position="37"/>
    </location>
</feature>
<dbReference type="Gene3D" id="3.80.10.10">
    <property type="entry name" value="Ribonuclease Inhibitor"/>
    <property type="match status" value="2"/>
</dbReference>
<dbReference type="InterPro" id="IPR036047">
    <property type="entry name" value="F-box-like_dom_sf"/>
</dbReference>
<evidence type="ECO:0000313" key="5">
    <source>
        <dbReference type="Proteomes" id="UP000770661"/>
    </source>
</evidence>
<proteinExistence type="predicted"/>